<keyword evidence="2" id="KW-1185">Reference proteome</keyword>
<evidence type="ECO:0000313" key="2">
    <source>
        <dbReference type="Proteomes" id="UP000799537"/>
    </source>
</evidence>
<gene>
    <name evidence="1" type="ORF">M409DRAFT_71513</name>
</gene>
<reference evidence="1" key="1">
    <citation type="journal article" date="2020" name="Stud. Mycol.">
        <title>101 Dothideomycetes genomes: a test case for predicting lifestyles and emergence of pathogens.</title>
        <authorList>
            <person name="Haridas S."/>
            <person name="Albert R."/>
            <person name="Binder M."/>
            <person name="Bloem J."/>
            <person name="Labutti K."/>
            <person name="Salamov A."/>
            <person name="Andreopoulos B."/>
            <person name="Baker S."/>
            <person name="Barry K."/>
            <person name="Bills G."/>
            <person name="Bluhm B."/>
            <person name="Cannon C."/>
            <person name="Castanera R."/>
            <person name="Culley D."/>
            <person name="Daum C."/>
            <person name="Ezra D."/>
            <person name="Gonzalez J."/>
            <person name="Henrissat B."/>
            <person name="Kuo A."/>
            <person name="Liang C."/>
            <person name="Lipzen A."/>
            <person name="Lutzoni F."/>
            <person name="Magnuson J."/>
            <person name="Mondo S."/>
            <person name="Nolan M."/>
            <person name="Ohm R."/>
            <person name="Pangilinan J."/>
            <person name="Park H.-J."/>
            <person name="Ramirez L."/>
            <person name="Alfaro M."/>
            <person name="Sun H."/>
            <person name="Tritt A."/>
            <person name="Yoshinaga Y."/>
            <person name="Zwiers L.-H."/>
            <person name="Turgeon B."/>
            <person name="Goodwin S."/>
            <person name="Spatafora J."/>
            <person name="Crous P."/>
            <person name="Grigoriev I."/>
        </authorList>
    </citation>
    <scope>NUCLEOTIDE SEQUENCE</scope>
    <source>
        <strain evidence="1">ATCC 36951</strain>
    </source>
</reference>
<dbReference type="PANTHER" id="PTHR42085:SF2">
    <property type="entry name" value="F-BOX DOMAIN-CONTAINING PROTEIN"/>
    <property type="match status" value="1"/>
</dbReference>
<proteinExistence type="predicted"/>
<dbReference type="InterPro" id="IPR038883">
    <property type="entry name" value="AN11006-like"/>
</dbReference>
<dbReference type="GeneID" id="54572477"/>
<evidence type="ECO:0008006" key="3">
    <source>
        <dbReference type="Google" id="ProtNLM"/>
    </source>
</evidence>
<organism evidence="1 2">
    <name type="scientific">Zasmidium cellare ATCC 36951</name>
    <dbReference type="NCBI Taxonomy" id="1080233"/>
    <lineage>
        <taxon>Eukaryota</taxon>
        <taxon>Fungi</taxon>
        <taxon>Dikarya</taxon>
        <taxon>Ascomycota</taxon>
        <taxon>Pezizomycotina</taxon>
        <taxon>Dothideomycetes</taxon>
        <taxon>Dothideomycetidae</taxon>
        <taxon>Mycosphaerellales</taxon>
        <taxon>Mycosphaerellaceae</taxon>
        <taxon>Zasmidium</taxon>
    </lineage>
</organism>
<dbReference type="EMBL" id="ML993652">
    <property type="protein sequence ID" value="KAF2158655.1"/>
    <property type="molecule type" value="Genomic_DNA"/>
</dbReference>
<sequence length="376" mass="43218">MVPTPKASKLLQLPAELRLLILEHVFAHERSPIAIGLPSAPWQGKPQRYHPPISEVCSTLRKESLPLFYEDCVVILLLRFREGRGQVRHWIRHVYSNPAMCTRVRKVRLQYFEECHRSTAVDLDMQELVMRNKNSWLHPLTGRPLRLLGQIESALSEERTLPQASHTDKATLLQHLISIMTAPLKMSRLMRQESMANLRLHGYTDFDLRFEYPLGAGGSYNLSVLAPKIFGGDAAKQCTQSSLLRVSRQLRRETLAMFYRLNTFILAVHYRRARAEVDRWIDVISSQPDISMNLRTVTIKHRFGILDFRGTIDFDLHKFVIIGPKLWYNAIPPLIRKEVESIIDEAHATERTHDVIASTLRRLVDVLGVEPPTTSP</sequence>
<name>A0A6A6BVE4_ZASCE</name>
<dbReference type="OrthoDB" id="5272396at2759"/>
<dbReference type="RefSeq" id="XP_033659544.1">
    <property type="nucleotide sequence ID" value="XM_033819205.1"/>
</dbReference>
<dbReference type="PANTHER" id="PTHR42085">
    <property type="entry name" value="F-BOX DOMAIN-CONTAINING PROTEIN"/>
    <property type="match status" value="1"/>
</dbReference>
<dbReference type="AlphaFoldDB" id="A0A6A6BVE4"/>
<accession>A0A6A6BVE4</accession>
<protein>
    <recommendedName>
        <fullName evidence="3">F-box domain-containing protein</fullName>
    </recommendedName>
</protein>
<evidence type="ECO:0000313" key="1">
    <source>
        <dbReference type="EMBL" id="KAF2158655.1"/>
    </source>
</evidence>
<dbReference type="Proteomes" id="UP000799537">
    <property type="component" value="Unassembled WGS sequence"/>
</dbReference>